<reference evidence="3" key="1">
    <citation type="submission" date="2022-11" db="UniProtKB">
        <authorList>
            <consortium name="WormBaseParasite"/>
        </authorList>
    </citation>
    <scope>IDENTIFICATION</scope>
</reference>
<proteinExistence type="predicted"/>
<organism evidence="2 3">
    <name type="scientific">Plectus sambesii</name>
    <dbReference type="NCBI Taxonomy" id="2011161"/>
    <lineage>
        <taxon>Eukaryota</taxon>
        <taxon>Metazoa</taxon>
        <taxon>Ecdysozoa</taxon>
        <taxon>Nematoda</taxon>
        <taxon>Chromadorea</taxon>
        <taxon>Plectida</taxon>
        <taxon>Plectina</taxon>
        <taxon>Plectoidea</taxon>
        <taxon>Plectidae</taxon>
        <taxon>Plectus</taxon>
    </lineage>
</organism>
<name>A0A914UT80_9BILA</name>
<accession>A0A914UT80</accession>
<evidence type="ECO:0000313" key="3">
    <source>
        <dbReference type="WBParaSite" id="PSAMB.scaffold12193size2893.g34698.t1"/>
    </source>
</evidence>
<dbReference type="Proteomes" id="UP000887566">
    <property type="component" value="Unplaced"/>
</dbReference>
<feature type="region of interest" description="Disordered" evidence="1">
    <location>
        <begin position="80"/>
        <end position="101"/>
    </location>
</feature>
<keyword evidence="2" id="KW-1185">Reference proteome</keyword>
<sequence length="116" mass="13488">MANSPRDIHPTTLKRQHSARTLLNDEPSCKERITEEKMAARLRGFHITPRSEQSDNWFFMRPQETFEEIEQRLADWEDDDMDDEAKQSSEGTTVTLSPELNELIAQKNRAFGPAIR</sequence>
<dbReference type="WBParaSite" id="PSAMB.scaffold12193size2893.g34698.t1">
    <property type="protein sequence ID" value="PSAMB.scaffold12193size2893.g34698.t1"/>
    <property type="gene ID" value="PSAMB.scaffold12193size2893.g34698"/>
</dbReference>
<dbReference type="AlphaFoldDB" id="A0A914UT80"/>
<feature type="region of interest" description="Disordered" evidence="1">
    <location>
        <begin position="1"/>
        <end position="31"/>
    </location>
</feature>
<evidence type="ECO:0000313" key="2">
    <source>
        <dbReference type="Proteomes" id="UP000887566"/>
    </source>
</evidence>
<evidence type="ECO:0000256" key="1">
    <source>
        <dbReference type="SAM" id="MobiDB-lite"/>
    </source>
</evidence>
<feature type="compositionally biased region" description="Polar residues" evidence="1">
    <location>
        <begin position="88"/>
        <end position="98"/>
    </location>
</feature>
<protein>
    <submittedName>
        <fullName evidence="3">Uncharacterized protein</fullName>
    </submittedName>
</protein>